<accession>A0A1J0GED8</accession>
<dbReference type="Proteomes" id="UP000182569">
    <property type="component" value="Chromosome"/>
</dbReference>
<protein>
    <submittedName>
        <fullName evidence="2">DNA-binding protein</fullName>
    </submittedName>
</protein>
<feature type="domain" description="DUF7479" evidence="1">
    <location>
        <begin position="11"/>
        <end position="69"/>
    </location>
</feature>
<dbReference type="EMBL" id="CP015756">
    <property type="protein sequence ID" value="APC39623.1"/>
    <property type="molecule type" value="Genomic_DNA"/>
</dbReference>
<evidence type="ECO:0000313" key="2">
    <source>
        <dbReference type="EMBL" id="APC39623.1"/>
    </source>
</evidence>
<dbReference type="OrthoDB" id="1753012at2"/>
<dbReference type="GeneID" id="83591942"/>
<name>A0A1J0GED8_9CLOT</name>
<keyword evidence="3" id="KW-1185">Reference proteome</keyword>
<evidence type="ECO:0000313" key="3">
    <source>
        <dbReference type="Proteomes" id="UP000182569"/>
    </source>
</evidence>
<dbReference type="InterPro" id="IPR055902">
    <property type="entry name" value="DUF7479"/>
</dbReference>
<evidence type="ECO:0000259" key="1">
    <source>
        <dbReference type="Pfam" id="PF24292"/>
    </source>
</evidence>
<keyword evidence="2" id="KW-0238">DNA-binding</keyword>
<dbReference type="NCBIfam" id="NF045645">
    <property type="entry name" value="DVU_1557_fam"/>
    <property type="match status" value="1"/>
</dbReference>
<reference evidence="3" key="1">
    <citation type="journal article" date="2016" name="Front. Microbiol.">
        <title>Complete Genome Sequence of Clostridium estertheticum DSM 8809, a Microbe Identified in Spoiled Vacuum Packed Beef.</title>
        <authorList>
            <person name="Yu Z."/>
            <person name="Gunn L."/>
            <person name="Brennan E."/>
            <person name="Reid R."/>
            <person name="Wall P.G."/>
            <person name="Gaora O.P."/>
            <person name="Hurley D."/>
            <person name="Bolton D."/>
            <person name="Fanning S."/>
        </authorList>
    </citation>
    <scope>NUCLEOTIDE SEQUENCE [LARGE SCALE GENOMIC DNA]</scope>
    <source>
        <strain evidence="3">DSM 8809</strain>
    </source>
</reference>
<dbReference type="GO" id="GO:0003677">
    <property type="term" value="F:DNA binding"/>
    <property type="evidence" value="ECO:0007669"/>
    <property type="project" value="UniProtKB-KW"/>
</dbReference>
<dbReference type="InterPro" id="IPR054656">
    <property type="entry name" value="DVU_1557-like"/>
</dbReference>
<dbReference type="AlphaFoldDB" id="A0A1J0GED8"/>
<proteinExistence type="predicted"/>
<dbReference type="KEGG" id="ceu:A7L45_05845"/>
<dbReference type="Pfam" id="PF24292">
    <property type="entry name" value="DUF7479"/>
    <property type="match status" value="1"/>
</dbReference>
<gene>
    <name evidence="2" type="ORF">A7L45_05845</name>
</gene>
<dbReference type="RefSeq" id="WP_071611916.1">
    <property type="nucleotide sequence ID" value="NZ_CP015756.1"/>
</dbReference>
<sequence>MKQDNKNKKSVWVCSKCGGNLEEGPVKAEYLGGNFEIELLECPKCKNVLITQELAAGQMLEVEKSLEDK</sequence>
<organism evidence="2 3">
    <name type="scientific">Clostridium estertheticum subsp. estertheticum</name>
    <dbReference type="NCBI Taxonomy" id="1552"/>
    <lineage>
        <taxon>Bacteria</taxon>
        <taxon>Bacillati</taxon>
        <taxon>Bacillota</taxon>
        <taxon>Clostridia</taxon>
        <taxon>Eubacteriales</taxon>
        <taxon>Clostridiaceae</taxon>
        <taxon>Clostridium</taxon>
    </lineage>
</organism>
<dbReference type="STRING" id="1552.A7L45_05845"/>